<sequence length="774" mass="86446">MPCSPAQQTALAVIPKISSLLSLCGSTWIFIEVLWGCLPNNQQRPSRRNIRACDEGKLKREHPYHRLLFAMSVYDILESIWNFGSTWPLPTDTPSAAGSFWQPVGSTQSCTAQGFFLQLAVAIPIYNCCLSLYYLLVINYRFTDTHIGKWIEPSMHAVAFVWGFGTALAASVMGYMNNANLWCWIAPYPSGCLAEDNGIECTRGQHTFLIRWVFYFTPLWTSIFAATVFTLMVYVYVKKIDKKSSRYRAFSDETNSGGYASGVSQQSSRYLDVNGNDAPASDRNLMVVSDDDNNNSQPNNIQPPTSEIDHNNTGQNDDRKQVDASESSPDRRSFLTKERVSFMGTSVRFGSSSSWGLRSATNRGSMSDGSGNNGETAGNRSSIENNQLDPSDASMATRKQQRFLERWRKRQEDQRRMNRRTIEVFHQAVFYMGAFYLTHVWSTTNRIIQQLNGGSTVYGLILIHSFFDPFQGFMNFLCYQRPRYLRERKQNSELGRWFAVKRILRFSFLPDPDVSETEVLFQQAASRSQQSSKGPDLRVSATHGCNSSTLATLEAPQPRQSLVAELSSCFELPIHENDEYDELALFEENETPFGPEFNLVANKYPDKSGGSSKSNENPSLDDTLEPTGAKPFAHGLDNMHSDEADLEADNSSQQPLYAESLDENHSPNNNESTASGRSEIKDPIKHPSSGTHANAKVVSSGIDELDGVADSETSSYQEEQTLYQRSMHDGLISGLPHDRSTDTVLIEADPDLLSFAHGGTGEMEECSSSGIWSV</sequence>
<keyword evidence="4 6" id="KW-0472">Membrane</keyword>
<keyword evidence="8" id="KW-1185">Reference proteome</keyword>
<evidence type="ECO:0000256" key="6">
    <source>
        <dbReference type="SAM" id="Phobius"/>
    </source>
</evidence>
<dbReference type="GO" id="GO:0004930">
    <property type="term" value="F:G protein-coupled receptor activity"/>
    <property type="evidence" value="ECO:0007669"/>
    <property type="project" value="TreeGrafter"/>
</dbReference>
<reference evidence="7" key="1">
    <citation type="submission" date="2020-06" db="EMBL/GenBank/DDBJ databases">
        <authorList>
            <consortium name="Plant Systems Biology data submission"/>
        </authorList>
    </citation>
    <scope>NUCLEOTIDE SEQUENCE</scope>
    <source>
        <strain evidence="7">D6</strain>
    </source>
</reference>
<feature type="region of interest" description="Disordered" evidence="5">
    <location>
        <begin position="596"/>
        <end position="637"/>
    </location>
</feature>
<evidence type="ECO:0000256" key="2">
    <source>
        <dbReference type="ARBA" id="ARBA00022692"/>
    </source>
</evidence>
<dbReference type="PANTHER" id="PTHR23112">
    <property type="entry name" value="G PROTEIN-COUPLED RECEPTOR 157-RELATED"/>
    <property type="match status" value="1"/>
</dbReference>
<evidence type="ECO:0000256" key="5">
    <source>
        <dbReference type="SAM" id="MobiDB-lite"/>
    </source>
</evidence>
<feature type="compositionally biased region" description="Low complexity" evidence="5">
    <location>
        <begin position="294"/>
        <end position="304"/>
    </location>
</feature>
<protein>
    <recommendedName>
        <fullName evidence="9">G-protein coupled receptors family 2 profile 2 domain-containing protein</fullName>
    </recommendedName>
</protein>
<feature type="compositionally biased region" description="Polar residues" evidence="5">
    <location>
        <begin position="348"/>
        <end position="389"/>
    </location>
</feature>
<dbReference type="GO" id="GO:0007189">
    <property type="term" value="P:adenylate cyclase-activating G protein-coupled receptor signaling pathway"/>
    <property type="evidence" value="ECO:0007669"/>
    <property type="project" value="TreeGrafter"/>
</dbReference>
<name>A0A9N8H5W1_9STRA</name>
<dbReference type="Proteomes" id="UP001153069">
    <property type="component" value="Unassembled WGS sequence"/>
</dbReference>
<feature type="compositionally biased region" description="Basic and acidic residues" evidence="5">
    <location>
        <begin position="316"/>
        <end position="340"/>
    </location>
</feature>
<feature type="transmembrane region" description="Helical" evidence="6">
    <location>
        <begin position="457"/>
        <end position="479"/>
    </location>
</feature>
<keyword evidence="2 6" id="KW-0812">Transmembrane</keyword>
<gene>
    <name evidence="7" type="ORF">SEMRO_125_G060390.1</name>
</gene>
<feature type="transmembrane region" description="Helical" evidence="6">
    <location>
        <begin position="20"/>
        <end position="38"/>
    </location>
</feature>
<organism evidence="7 8">
    <name type="scientific">Seminavis robusta</name>
    <dbReference type="NCBI Taxonomy" id="568900"/>
    <lineage>
        <taxon>Eukaryota</taxon>
        <taxon>Sar</taxon>
        <taxon>Stramenopiles</taxon>
        <taxon>Ochrophyta</taxon>
        <taxon>Bacillariophyta</taxon>
        <taxon>Bacillariophyceae</taxon>
        <taxon>Bacillariophycidae</taxon>
        <taxon>Naviculales</taxon>
        <taxon>Naviculaceae</taxon>
        <taxon>Seminavis</taxon>
    </lineage>
</organism>
<feature type="transmembrane region" description="Helical" evidence="6">
    <location>
        <begin position="157"/>
        <end position="176"/>
    </location>
</feature>
<comment type="caution">
    <text evidence="7">The sequence shown here is derived from an EMBL/GenBank/DDBJ whole genome shotgun (WGS) entry which is preliminary data.</text>
</comment>
<dbReference type="GO" id="GO:0005886">
    <property type="term" value="C:plasma membrane"/>
    <property type="evidence" value="ECO:0007669"/>
    <property type="project" value="TreeGrafter"/>
</dbReference>
<evidence type="ECO:0008006" key="9">
    <source>
        <dbReference type="Google" id="ProtNLM"/>
    </source>
</evidence>
<feature type="transmembrane region" description="Helical" evidence="6">
    <location>
        <begin position="115"/>
        <end position="136"/>
    </location>
</feature>
<evidence type="ECO:0000313" key="8">
    <source>
        <dbReference type="Proteomes" id="UP001153069"/>
    </source>
</evidence>
<evidence type="ECO:0000256" key="1">
    <source>
        <dbReference type="ARBA" id="ARBA00004141"/>
    </source>
</evidence>
<dbReference type="Gene3D" id="1.20.1070.10">
    <property type="entry name" value="Rhodopsin 7-helix transmembrane proteins"/>
    <property type="match status" value="1"/>
</dbReference>
<proteinExistence type="predicted"/>
<dbReference type="PANTHER" id="PTHR23112:SF0">
    <property type="entry name" value="TRANSMEMBRANE PROTEIN 116"/>
    <property type="match status" value="1"/>
</dbReference>
<comment type="subcellular location">
    <subcellularLocation>
        <location evidence="1">Membrane</location>
        <topology evidence="1">Multi-pass membrane protein</topology>
    </subcellularLocation>
</comment>
<accession>A0A9N8H5W1</accession>
<feature type="transmembrane region" description="Helical" evidence="6">
    <location>
        <begin position="212"/>
        <end position="237"/>
    </location>
</feature>
<dbReference type="EMBL" id="CAICTM010000124">
    <property type="protein sequence ID" value="CAB9502046.1"/>
    <property type="molecule type" value="Genomic_DNA"/>
</dbReference>
<dbReference type="OrthoDB" id="48865at2759"/>
<feature type="compositionally biased region" description="Polar residues" evidence="5">
    <location>
        <begin position="609"/>
        <end position="620"/>
    </location>
</feature>
<evidence type="ECO:0000256" key="3">
    <source>
        <dbReference type="ARBA" id="ARBA00022989"/>
    </source>
</evidence>
<feature type="compositionally biased region" description="Polar residues" evidence="5">
    <location>
        <begin position="666"/>
        <end position="676"/>
    </location>
</feature>
<feature type="region of interest" description="Disordered" evidence="5">
    <location>
        <begin position="659"/>
        <end position="694"/>
    </location>
</feature>
<feature type="region of interest" description="Disordered" evidence="5">
    <location>
        <begin position="281"/>
        <end position="401"/>
    </location>
</feature>
<dbReference type="AlphaFoldDB" id="A0A9N8H5W1"/>
<evidence type="ECO:0000256" key="4">
    <source>
        <dbReference type="ARBA" id="ARBA00023136"/>
    </source>
</evidence>
<feature type="transmembrane region" description="Helical" evidence="6">
    <location>
        <begin position="424"/>
        <end position="442"/>
    </location>
</feature>
<keyword evidence="3 6" id="KW-1133">Transmembrane helix</keyword>
<evidence type="ECO:0000313" key="7">
    <source>
        <dbReference type="EMBL" id="CAB9502046.1"/>
    </source>
</evidence>